<protein>
    <submittedName>
        <fullName evidence="1">Uncharacterized protein</fullName>
    </submittedName>
</protein>
<evidence type="ECO:0000313" key="2">
    <source>
        <dbReference type="Proteomes" id="UP000594464"/>
    </source>
</evidence>
<sequence length="166" mass="19114">MARLSPDRKIKYMAALGAGLLLSGALLFVDFEEPVEHPDLRQAERVARRVSSLKFLKQTPFYHQKEMVTPSRFVDWMLSPEGKTLWYVPEGTPEFSSEELKFIQKIVPISPNNVELRGVRPDPEAGRQLVLIPLDETFMLAAEGYLDPQGEPVFRSEWKFPKREIR</sequence>
<reference evidence="2" key="1">
    <citation type="submission" date="2020-02" db="EMBL/GenBank/DDBJ databases">
        <title>Genomic and physiological characterization of two novel Nitrospinaceae genera.</title>
        <authorList>
            <person name="Mueller A.J."/>
            <person name="Jung M.-Y."/>
            <person name="Strachan C.R."/>
            <person name="Herbold C.W."/>
            <person name="Kirkegaard R.H."/>
            <person name="Daims H."/>
        </authorList>
    </citation>
    <scope>NUCLEOTIDE SEQUENCE [LARGE SCALE GENOMIC DNA]</scope>
</reference>
<dbReference type="EMBL" id="CP048620">
    <property type="protein sequence ID" value="QPJ64157.1"/>
    <property type="molecule type" value="Genomic_DNA"/>
</dbReference>
<gene>
    <name evidence="1" type="ORF">G3M78_01555</name>
</gene>
<dbReference type="AlphaFoldDB" id="A0A7T0C0A9"/>
<proteinExistence type="predicted"/>
<organism evidence="1 2">
    <name type="scientific">Candidatus Nitrohelix vancouverensis</name>
    <dbReference type="NCBI Taxonomy" id="2705534"/>
    <lineage>
        <taxon>Bacteria</taxon>
        <taxon>Pseudomonadati</taxon>
        <taxon>Nitrospinota/Tectimicrobiota group</taxon>
        <taxon>Nitrospinota</taxon>
        <taxon>Nitrospinia</taxon>
        <taxon>Nitrospinales</taxon>
        <taxon>Nitrospinaceae</taxon>
        <taxon>Candidatus Nitrohelix</taxon>
    </lineage>
</organism>
<name>A0A7T0C0A9_9BACT</name>
<accession>A0A7T0C0A9</accession>
<dbReference type="KEGG" id="nva:G3M78_01555"/>
<evidence type="ECO:0000313" key="1">
    <source>
        <dbReference type="EMBL" id="QPJ64157.1"/>
    </source>
</evidence>
<dbReference type="Proteomes" id="UP000594464">
    <property type="component" value="Chromosome"/>
</dbReference>